<keyword evidence="2" id="KW-1185">Reference proteome</keyword>
<reference evidence="3" key="1">
    <citation type="submission" date="2025-08" db="UniProtKB">
        <authorList>
            <consortium name="RefSeq"/>
        </authorList>
    </citation>
    <scope>IDENTIFICATION</scope>
    <source>
        <tissue evidence="3">Muscle</tissue>
    </source>
</reference>
<protein>
    <submittedName>
        <fullName evidence="3">Uncharacterized protein LOC111087140</fullName>
    </submittedName>
</protein>
<feature type="region of interest" description="Disordered" evidence="1">
    <location>
        <begin position="156"/>
        <end position="203"/>
    </location>
</feature>
<dbReference type="Proteomes" id="UP000694941">
    <property type="component" value="Unplaced"/>
</dbReference>
<feature type="compositionally biased region" description="Acidic residues" evidence="1">
    <location>
        <begin position="159"/>
        <end position="170"/>
    </location>
</feature>
<sequence length="286" mass="32909">MDVTGDRLQSLSLNTFSHPIKRNETHKDDQTFLRNSIARNTIVRRCRELYQEKVKWSEMFRRQWSTCSEGIDVDSLQLSTPYPSEVSFLSVPTSLAVKQNTMKDTDSNSTGKLNSNIDVTMNNLRQEIGMLIDLDNDLFRKLLSLYDTIAELRDRQQEVEEETSDDDDIDCCPSLESLSDADNQTTTTSPSSTLSSSSSHCEPKIHRFRPLQPRDKSIVESSLHQAPTNNNDYARYCPSQKMTPQYTRRRAKSHRILYYRDNSFLSSDSGIYVQESHSDSDHEIFV</sequence>
<feature type="compositionally biased region" description="Low complexity" evidence="1">
    <location>
        <begin position="185"/>
        <end position="199"/>
    </location>
</feature>
<dbReference type="RefSeq" id="XP_022248453.1">
    <property type="nucleotide sequence ID" value="XM_022392745.1"/>
</dbReference>
<evidence type="ECO:0000256" key="1">
    <source>
        <dbReference type="SAM" id="MobiDB-lite"/>
    </source>
</evidence>
<organism evidence="2 3">
    <name type="scientific">Limulus polyphemus</name>
    <name type="common">Atlantic horseshoe crab</name>
    <dbReference type="NCBI Taxonomy" id="6850"/>
    <lineage>
        <taxon>Eukaryota</taxon>
        <taxon>Metazoa</taxon>
        <taxon>Ecdysozoa</taxon>
        <taxon>Arthropoda</taxon>
        <taxon>Chelicerata</taxon>
        <taxon>Merostomata</taxon>
        <taxon>Xiphosura</taxon>
        <taxon>Limulidae</taxon>
        <taxon>Limulus</taxon>
    </lineage>
</organism>
<accession>A0ABM1SXU7</accession>
<proteinExistence type="predicted"/>
<name>A0ABM1SXU7_LIMPO</name>
<evidence type="ECO:0000313" key="3">
    <source>
        <dbReference type="RefSeq" id="XP_022248453.1"/>
    </source>
</evidence>
<dbReference type="GeneID" id="111087140"/>
<evidence type="ECO:0000313" key="2">
    <source>
        <dbReference type="Proteomes" id="UP000694941"/>
    </source>
</evidence>
<gene>
    <name evidence="3" type="primary">LOC111087140</name>
</gene>